<accession>A0A1B7MST2</accession>
<reference evidence="2 3" key="1">
    <citation type="submission" date="2016-06" db="EMBL/GenBank/DDBJ databases">
        <title>Comparative genomics of the ectomycorrhizal sister species Rhizopogon vinicolor and Rhizopogon vesiculosus (Basidiomycota: Boletales) reveals a divergence of the mating type B locus.</title>
        <authorList>
            <consortium name="DOE Joint Genome Institute"/>
            <person name="Mujic A.B."/>
            <person name="Kuo A."/>
            <person name="Tritt A."/>
            <person name="Lipzen A."/>
            <person name="Chen C."/>
            <person name="Johnson J."/>
            <person name="Sharma A."/>
            <person name="Barry K."/>
            <person name="Grigoriev I.V."/>
            <person name="Spatafora J.W."/>
        </authorList>
    </citation>
    <scope>NUCLEOTIDE SEQUENCE [LARGE SCALE GENOMIC DNA]</scope>
    <source>
        <strain evidence="2 3">AM-OR11-026</strain>
    </source>
</reference>
<dbReference type="AlphaFoldDB" id="A0A1B7MST2"/>
<protein>
    <submittedName>
        <fullName evidence="2">Uncharacterized protein</fullName>
    </submittedName>
</protein>
<feature type="region of interest" description="Disordered" evidence="1">
    <location>
        <begin position="70"/>
        <end position="115"/>
    </location>
</feature>
<sequence length="275" mass="31368">MNCNNNNLGDITPTAAYHTYTQKCGRCPAVIEYDARTDWPTVSKLVNEHWATCPSRLSLYGPCPSHPPPPESYIIENASNPRQDSTGSSGADEGNHDDQVIAGCSKQRKTEAERKKELENDDYAYNVQPISVNCRGCEKEISLDKRSRYYPGLWTKHRRKCPGIQRMEKGKLVRNDSLCAMDAELRPKAASLFETSNRRADGIACAAAVTFMEQGALQEIDDNDSEFEEDQDHIPFSTLNKQYYNECRERGERWTYRYASRQEIMEQVFLDEVES</sequence>
<dbReference type="OrthoDB" id="2880777at2759"/>
<feature type="compositionally biased region" description="Polar residues" evidence="1">
    <location>
        <begin position="77"/>
        <end position="89"/>
    </location>
</feature>
<evidence type="ECO:0000313" key="3">
    <source>
        <dbReference type="Proteomes" id="UP000092154"/>
    </source>
</evidence>
<evidence type="ECO:0000256" key="1">
    <source>
        <dbReference type="SAM" id="MobiDB-lite"/>
    </source>
</evidence>
<organism evidence="2 3">
    <name type="scientific">Rhizopogon vinicolor AM-OR11-026</name>
    <dbReference type="NCBI Taxonomy" id="1314800"/>
    <lineage>
        <taxon>Eukaryota</taxon>
        <taxon>Fungi</taxon>
        <taxon>Dikarya</taxon>
        <taxon>Basidiomycota</taxon>
        <taxon>Agaricomycotina</taxon>
        <taxon>Agaricomycetes</taxon>
        <taxon>Agaricomycetidae</taxon>
        <taxon>Boletales</taxon>
        <taxon>Suillineae</taxon>
        <taxon>Rhizopogonaceae</taxon>
        <taxon>Rhizopogon</taxon>
    </lineage>
</organism>
<gene>
    <name evidence="2" type="ORF">K503DRAFT_802636</name>
</gene>
<dbReference type="Proteomes" id="UP000092154">
    <property type="component" value="Unassembled WGS sequence"/>
</dbReference>
<keyword evidence="3" id="KW-1185">Reference proteome</keyword>
<evidence type="ECO:0000313" key="2">
    <source>
        <dbReference type="EMBL" id="OAX35674.1"/>
    </source>
</evidence>
<proteinExistence type="predicted"/>
<name>A0A1B7MST2_9AGAM</name>
<dbReference type="EMBL" id="KV448478">
    <property type="protein sequence ID" value="OAX35674.1"/>
    <property type="molecule type" value="Genomic_DNA"/>
</dbReference>
<dbReference type="InParanoid" id="A0A1B7MST2"/>